<dbReference type="Pfam" id="PF10396">
    <property type="entry name" value="TrmE_N"/>
    <property type="match status" value="1"/>
</dbReference>
<dbReference type="Pfam" id="PF01926">
    <property type="entry name" value="MMR_HSR1"/>
    <property type="match status" value="1"/>
</dbReference>
<dbReference type="PANTHER" id="PTHR42714">
    <property type="entry name" value="TRNA MODIFICATION GTPASE GTPBP3"/>
    <property type="match status" value="1"/>
</dbReference>
<keyword evidence="4" id="KW-1185">Reference proteome</keyword>
<proteinExistence type="predicted"/>
<dbReference type="OrthoDB" id="9805918at2"/>
<evidence type="ECO:0000259" key="1">
    <source>
        <dbReference type="Pfam" id="PF01926"/>
    </source>
</evidence>
<feature type="domain" description="G" evidence="1">
    <location>
        <begin position="189"/>
        <end position="282"/>
    </location>
</feature>
<dbReference type="AlphaFoldDB" id="A0A5B9QJ54"/>
<dbReference type="Proteomes" id="UP000323917">
    <property type="component" value="Chromosome"/>
</dbReference>
<reference evidence="3 4" key="1">
    <citation type="submission" date="2019-08" db="EMBL/GenBank/DDBJ databases">
        <title>Deep-cultivation of Planctomycetes and their phenomic and genomic characterization uncovers novel biology.</title>
        <authorList>
            <person name="Wiegand S."/>
            <person name="Jogler M."/>
            <person name="Boedeker C."/>
            <person name="Pinto D."/>
            <person name="Vollmers J."/>
            <person name="Rivas-Marin E."/>
            <person name="Kohn T."/>
            <person name="Peeters S.H."/>
            <person name="Heuer A."/>
            <person name="Rast P."/>
            <person name="Oberbeckmann S."/>
            <person name="Bunk B."/>
            <person name="Jeske O."/>
            <person name="Meyerdierks A."/>
            <person name="Storesund J.E."/>
            <person name="Kallscheuer N."/>
            <person name="Luecker S."/>
            <person name="Lage O.M."/>
            <person name="Pohl T."/>
            <person name="Merkel B.J."/>
            <person name="Hornburger P."/>
            <person name="Mueller R.-W."/>
            <person name="Bruemmer F."/>
            <person name="Labrenz M."/>
            <person name="Spormann A.M."/>
            <person name="Op den Camp H."/>
            <person name="Overmann J."/>
            <person name="Amann R."/>
            <person name="Jetten M.S.M."/>
            <person name="Mascher T."/>
            <person name="Medema M.H."/>
            <person name="Devos D.P."/>
            <person name="Kaster A.-K."/>
            <person name="Ovreas L."/>
            <person name="Rohde M."/>
            <person name="Galperin M.Y."/>
            <person name="Jogler C."/>
        </authorList>
    </citation>
    <scope>NUCLEOTIDE SEQUENCE [LARGE SCALE GENOMIC DNA]</scope>
    <source>
        <strain evidence="3 4">Pr1d</strain>
    </source>
</reference>
<sequence>MTRPVGDNQTCVSVLTPTGRGAVAVVAVKGPDAVTVVNSCFLAKNGRTLDQQPLNRIVYGHWGSIDGEDLVVCRRKEDVIEVHCHGGTQSVLAVVDRLVDMGCHEIEWKVWVTRQQHCPLVAEAQIAMAGATSIRTALILLDQFHGALRRETKEIHAAIQTGESSDAAIRIERLLARVPCGLHLTEPWQVVIAGRPNVGKSSLINALVGYRRAIVFDQPGTTRDVVSTTTVIDGWPVQLSDTAGLHSTTDTLEAAGIEQARSQLVRADMVIWVEDASTIDFQSLPTRTEILSQRAVELSLVLPSRQLLVLNKSDLAGHDVPPKLLATSTLTGQGIDQLLSAIVKQLVPEPPAPGAAVPFTTRQAGFLRAAATACEQGDAADALAPLNELLHPGLYSELDTKPI</sequence>
<dbReference type="RefSeq" id="WP_148075785.1">
    <property type="nucleotide sequence ID" value="NZ_CP042913.1"/>
</dbReference>
<accession>A0A5B9QJ54</accession>
<dbReference type="SUPFAM" id="SSF103025">
    <property type="entry name" value="Folate-binding domain"/>
    <property type="match status" value="1"/>
</dbReference>
<feature type="domain" description="GTP-binding protein TrmE N-terminal" evidence="2">
    <location>
        <begin position="10"/>
        <end position="103"/>
    </location>
</feature>
<evidence type="ECO:0000313" key="3">
    <source>
        <dbReference type="EMBL" id="QEG37565.1"/>
    </source>
</evidence>
<dbReference type="GO" id="GO:0002098">
    <property type="term" value="P:tRNA wobble uridine modification"/>
    <property type="evidence" value="ECO:0007669"/>
    <property type="project" value="TreeGrafter"/>
</dbReference>
<dbReference type="InterPro" id="IPR006073">
    <property type="entry name" value="GTP-bd"/>
</dbReference>
<dbReference type="GO" id="GO:0016787">
    <property type="term" value="F:hydrolase activity"/>
    <property type="evidence" value="ECO:0007669"/>
    <property type="project" value="UniProtKB-KW"/>
</dbReference>
<keyword evidence="3" id="KW-0378">Hydrolase</keyword>
<dbReference type="GO" id="GO:0030488">
    <property type="term" value="P:tRNA methylation"/>
    <property type="evidence" value="ECO:0007669"/>
    <property type="project" value="TreeGrafter"/>
</dbReference>
<dbReference type="EMBL" id="CP042913">
    <property type="protein sequence ID" value="QEG37565.1"/>
    <property type="molecule type" value="Genomic_DNA"/>
</dbReference>
<dbReference type="InterPro" id="IPR031168">
    <property type="entry name" value="G_TrmE"/>
</dbReference>
<dbReference type="PANTHER" id="PTHR42714:SF2">
    <property type="entry name" value="TRNA MODIFICATION GTPASE GTPBP3, MITOCHONDRIAL"/>
    <property type="match status" value="1"/>
</dbReference>
<dbReference type="Gene3D" id="3.30.1360.120">
    <property type="entry name" value="Probable tRNA modification gtpase trme, domain 1"/>
    <property type="match status" value="1"/>
</dbReference>
<dbReference type="KEGG" id="bgok:Pr1d_49110"/>
<dbReference type="InterPro" id="IPR005225">
    <property type="entry name" value="Small_GTP-bd"/>
</dbReference>
<organism evidence="3 4">
    <name type="scientific">Bythopirellula goksoeyrii</name>
    <dbReference type="NCBI Taxonomy" id="1400387"/>
    <lineage>
        <taxon>Bacteria</taxon>
        <taxon>Pseudomonadati</taxon>
        <taxon>Planctomycetota</taxon>
        <taxon>Planctomycetia</taxon>
        <taxon>Pirellulales</taxon>
        <taxon>Lacipirellulaceae</taxon>
        <taxon>Bythopirellula</taxon>
    </lineage>
</organism>
<dbReference type="Gene3D" id="1.20.120.430">
    <property type="entry name" value="tRNA modification GTPase MnmE domain 2"/>
    <property type="match status" value="1"/>
</dbReference>
<dbReference type="InterPro" id="IPR018948">
    <property type="entry name" value="GTP-bd_TrmE_N"/>
</dbReference>
<dbReference type="InterPro" id="IPR027368">
    <property type="entry name" value="MnmE_dom2"/>
</dbReference>
<dbReference type="SUPFAM" id="SSF52540">
    <property type="entry name" value="P-loop containing nucleoside triphosphate hydrolases"/>
    <property type="match status" value="1"/>
</dbReference>
<dbReference type="GO" id="GO:0005525">
    <property type="term" value="F:GTP binding"/>
    <property type="evidence" value="ECO:0007669"/>
    <property type="project" value="InterPro"/>
</dbReference>
<dbReference type="GO" id="GO:0005829">
    <property type="term" value="C:cytosol"/>
    <property type="evidence" value="ECO:0007669"/>
    <property type="project" value="TreeGrafter"/>
</dbReference>
<dbReference type="InterPro" id="IPR027266">
    <property type="entry name" value="TrmE/GcvT-like"/>
</dbReference>
<dbReference type="Gene3D" id="3.40.50.300">
    <property type="entry name" value="P-loop containing nucleotide triphosphate hydrolases"/>
    <property type="match status" value="1"/>
</dbReference>
<evidence type="ECO:0000313" key="4">
    <source>
        <dbReference type="Proteomes" id="UP000323917"/>
    </source>
</evidence>
<protein>
    <submittedName>
        <fullName evidence="3">tRNA modification GTPase MnmE</fullName>
        <ecNumber evidence="3">3.6.5.-</ecNumber>
    </submittedName>
</protein>
<name>A0A5B9QJ54_9BACT</name>
<dbReference type="EC" id="3.6.5.-" evidence="3"/>
<gene>
    <name evidence="3" type="primary">mnmE_2</name>
    <name evidence="3" type="ORF">Pr1d_49110</name>
</gene>
<dbReference type="CDD" id="cd04164">
    <property type="entry name" value="trmE"/>
    <property type="match status" value="1"/>
</dbReference>
<evidence type="ECO:0000259" key="2">
    <source>
        <dbReference type="Pfam" id="PF10396"/>
    </source>
</evidence>
<dbReference type="NCBIfam" id="TIGR00231">
    <property type="entry name" value="small_GTP"/>
    <property type="match status" value="1"/>
</dbReference>
<dbReference type="InterPro" id="IPR027417">
    <property type="entry name" value="P-loop_NTPase"/>
</dbReference>